<evidence type="ECO:0000313" key="1">
    <source>
        <dbReference type="EMBL" id="KAH8696363.1"/>
    </source>
</evidence>
<dbReference type="RefSeq" id="XP_046071301.1">
    <property type="nucleotide sequence ID" value="XM_046210198.1"/>
</dbReference>
<dbReference type="EMBL" id="JAJTJA010000007">
    <property type="protein sequence ID" value="KAH8696363.1"/>
    <property type="molecule type" value="Genomic_DNA"/>
</dbReference>
<dbReference type="GeneID" id="70240485"/>
<evidence type="ECO:0000313" key="2">
    <source>
        <dbReference type="Proteomes" id="UP001201262"/>
    </source>
</evidence>
<feature type="non-terminal residue" evidence="1">
    <location>
        <position position="297"/>
    </location>
</feature>
<name>A0AAD4KPV8_9EURO</name>
<accession>A0AAD4KPV8</accession>
<dbReference type="AlphaFoldDB" id="A0AAD4KPV8"/>
<sequence length="297" mass="32362">SQSAGSSTPGVTHAELGSDCEIVVKIRDAAIRKELRQSRPIDIVKRAERARVQAAKKIQILTLAGHCFIAARQLPSGDLSLRAGHAAGAEVLRKHANVWVKAFGGDAYIRTPTWGVVARGVNTKSLSLTKETMGDIITRLVAQNQHTWGLTASVVHVSWLTRPYEGKREGSLVIEFTSPLAANEAIRQGTIWEAQSHDTIIFCKEGRCKMCAKCQKFGHIHAQCPSNSHVCGTCAGGHPSWECPSTRGEKVDPKCANCKGDHKASSAKCAEKRKALDRAKEAIINCEPLHRIPDYMK</sequence>
<comment type="caution">
    <text evidence="1">The sequence shown here is derived from an EMBL/GenBank/DDBJ whole genome shotgun (WGS) entry which is preliminary data.</text>
</comment>
<proteinExistence type="predicted"/>
<protein>
    <recommendedName>
        <fullName evidence="3">CCHC-type domain-containing protein</fullName>
    </recommendedName>
</protein>
<feature type="non-terminal residue" evidence="1">
    <location>
        <position position="1"/>
    </location>
</feature>
<reference evidence="1" key="1">
    <citation type="submission" date="2021-12" db="EMBL/GenBank/DDBJ databases">
        <title>Convergent genome expansion in fungi linked to evolution of root-endophyte symbiosis.</title>
        <authorList>
            <consortium name="DOE Joint Genome Institute"/>
            <person name="Ke Y.-H."/>
            <person name="Bonito G."/>
            <person name="Liao H.-L."/>
            <person name="Looney B."/>
            <person name="Rojas-Flechas A."/>
            <person name="Nash J."/>
            <person name="Hameed K."/>
            <person name="Schadt C."/>
            <person name="Martin F."/>
            <person name="Crous P.W."/>
            <person name="Miettinen O."/>
            <person name="Magnuson J.K."/>
            <person name="Labbe J."/>
            <person name="Jacobson D."/>
            <person name="Doktycz M.J."/>
            <person name="Veneault-Fourrey C."/>
            <person name="Kuo A."/>
            <person name="Mondo S."/>
            <person name="Calhoun S."/>
            <person name="Riley R."/>
            <person name="Ohm R."/>
            <person name="LaButti K."/>
            <person name="Andreopoulos B."/>
            <person name="Pangilinan J."/>
            <person name="Nolan M."/>
            <person name="Tritt A."/>
            <person name="Clum A."/>
            <person name="Lipzen A."/>
            <person name="Daum C."/>
            <person name="Barry K."/>
            <person name="Grigoriev I.V."/>
            <person name="Vilgalys R."/>
        </authorList>
    </citation>
    <scope>NUCLEOTIDE SEQUENCE</scope>
    <source>
        <strain evidence="1">PMI_201</strain>
    </source>
</reference>
<gene>
    <name evidence="1" type="ORF">BGW36DRAFT_277556</name>
</gene>
<evidence type="ECO:0008006" key="3">
    <source>
        <dbReference type="Google" id="ProtNLM"/>
    </source>
</evidence>
<dbReference type="Proteomes" id="UP001201262">
    <property type="component" value="Unassembled WGS sequence"/>
</dbReference>
<keyword evidence="2" id="KW-1185">Reference proteome</keyword>
<organism evidence="1 2">
    <name type="scientific">Talaromyces proteolyticus</name>
    <dbReference type="NCBI Taxonomy" id="1131652"/>
    <lineage>
        <taxon>Eukaryota</taxon>
        <taxon>Fungi</taxon>
        <taxon>Dikarya</taxon>
        <taxon>Ascomycota</taxon>
        <taxon>Pezizomycotina</taxon>
        <taxon>Eurotiomycetes</taxon>
        <taxon>Eurotiomycetidae</taxon>
        <taxon>Eurotiales</taxon>
        <taxon>Trichocomaceae</taxon>
        <taxon>Talaromyces</taxon>
        <taxon>Talaromyces sect. Bacilispori</taxon>
    </lineage>
</organism>